<dbReference type="InterPro" id="IPR038534">
    <property type="entry name" value="Rtr1/RPAP2_sf"/>
</dbReference>
<dbReference type="GO" id="GO:0005634">
    <property type="term" value="C:nucleus"/>
    <property type="evidence" value="ECO:0007669"/>
    <property type="project" value="UniProtKB-SubCell"/>
</dbReference>
<feature type="region of interest" description="Disordered" evidence="13">
    <location>
        <begin position="258"/>
        <end position="289"/>
    </location>
</feature>
<evidence type="ECO:0000313" key="16">
    <source>
        <dbReference type="WBParaSite" id="PDA_v2.g28755.t1"/>
    </source>
</evidence>
<dbReference type="PANTHER" id="PTHR14732:SF0">
    <property type="entry name" value="RNA POLYMERASE II SUBUNIT B1 CTD PHOSPHATASE RPAP2-RELATED"/>
    <property type="match status" value="1"/>
</dbReference>
<dbReference type="PROSITE" id="PS51479">
    <property type="entry name" value="ZF_RTR1"/>
    <property type="match status" value="1"/>
</dbReference>
<evidence type="ECO:0000256" key="5">
    <source>
        <dbReference type="ARBA" id="ARBA00022801"/>
    </source>
</evidence>
<proteinExistence type="inferred from homology"/>
<keyword evidence="7 12" id="KW-0904">Protein phosphatase</keyword>
<keyword evidence="8 12" id="KW-0539">Nucleus</keyword>
<evidence type="ECO:0000256" key="13">
    <source>
        <dbReference type="SAM" id="MobiDB-lite"/>
    </source>
</evidence>
<dbReference type="GO" id="GO:0005737">
    <property type="term" value="C:cytoplasm"/>
    <property type="evidence" value="ECO:0007669"/>
    <property type="project" value="TreeGrafter"/>
</dbReference>
<evidence type="ECO:0000259" key="14">
    <source>
        <dbReference type="PROSITE" id="PS51479"/>
    </source>
</evidence>
<sequence length="304" mass="34913">MSVPVKNPIDEAVLKQRIEDEEAKKQNEEKRRRTVFNAIETLADTVNEEKLLSLLDALDINSWKEVIEERFIGRVCGYPTCEKEIIVKTAQKYKLDKNKQKVYENYAEREKFCSPVCLQKSEHLQSQLAELPIWLTGERSAKNYDLSLQTLPLQSKLSNGEKSRGEKIEFIPDTLLAQLNSLNLGQIDASDSDKEDDETLGVDDKQFLSNVHSFISSTKMPSTNNKNTVKTPKQDGVQNKIINKKMDKETVESKLEKLRNKFGKEPKEKQKKKPIMIEPHRDEAPIKTKKDGVIKAEEVIERLK</sequence>
<dbReference type="AlphaFoldDB" id="A0A914QB20"/>
<comment type="similarity">
    <text evidence="2 11 12">Belongs to the RPAP2 family.</text>
</comment>
<feature type="domain" description="RTR1-type" evidence="14">
    <location>
        <begin position="53"/>
        <end position="137"/>
    </location>
</feature>
<dbReference type="GO" id="GO:0008270">
    <property type="term" value="F:zinc ion binding"/>
    <property type="evidence" value="ECO:0007669"/>
    <property type="project" value="UniProtKB-KW"/>
</dbReference>
<keyword evidence="5 12" id="KW-0378">Hydrolase</keyword>
<evidence type="ECO:0000256" key="12">
    <source>
        <dbReference type="RuleBase" id="RU367080"/>
    </source>
</evidence>
<name>A0A914QB20_9BILA</name>
<evidence type="ECO:0000313" key="15">
    <source>
        <dbReference type="Proteomes" id="UP000887578"/>
    </source>
</evidence>
<dbReference type="PANTHER" id="PTHR14732">
    <property type="entry name" value="RNA POLYMERASE II SUBUNIT B1 CTD PHOSPHATASE RPAP2-RELATED"/>
    <property type="match status" value="1"/>
</dbReference>
<dbReference type="InterPro" id="IPR007308">
    <property type="entry name" value="Rtr1/RPAP2_dom"/>
</dbReference>
<evidence type="ECO:0000256" key="3">
    <source>
        <dbReference type="ARBA" id="ARBA00022723"/>
    </source>
</evidence>
<comment type="catalytic activity">
    <reaction evidence="10 12">
        <text>O-phospho-L-threonyl-[protein] + H2O = L-threonyl-[protein] + phosphate</text>
        <dbReference type="Rhea" id="RHEA:47004"/>
        <dbReference type="Rhea" id="RHEA-COMP:11060"/>
        <dbReference type="Rhea" id="RHEA-COMP:11605"/>
        <dbReference type="ChEBI" id="CHEBI:15377"/>
        <dbReference type="ChEBI" id="CHEBI:30013"/>
        <dbReference type="ChEBI" id="CHEBI:43474"/>
        <dbReference type="ChEBI" id="CHEBI:61977"/>
        <dbReference type="EC" id="3.1.3.16"/>
    </reaction>
</comment>
<keyword evidence="4 12" id="KW-0863">Zinc-finger</keyword>
<organism evidence="15 16">
    <name type="scientific">Panagrolaimus davidi</name>
    <dbReference type="NCBI Taxonomy" id="227884"/>
    <lineage>
        <taxon>Eukaryota</taxon>
        <taxon>Metazoa</taxon>
        <taxon>Ecdysozoa</taxon>
        <taxon>Nematoda</taxon>
        <taxon>Chromadorea</taxon>
        <taxon>Rhabditida</taxon>
        <taxon>Tylenchina</taxon>
        <taxon>Panagrolaimomorpha</taxon>
        <taxon>Panagrolaimoidea</taxon>
        <taxon>Panagrolaimidae</taxon>
        <taxon>Panagrolaimus</taxon>
    </lineage>
</organism>
<comment type="catalytic activity">
    <reaction evidence="9 12">
        <text>O-phospho-L-seryl-[protein] + H2O = L-seryl-[protein] + phosphate</text>
        <dbReference type="Rhea" id="RHEA:20629"/>
        <dbReference type="Rhea" id="RHEA-COMP:9863"/>
        <dbReference type="Rhea" id="RHEA-COMP:11604"/>
        <dbReference type="ChEBI" id="CHEBI:15377"/>
        <dbReference type="ChEBI" id="CHEBI:29999"/>
        <dbReference type="ChEBI" id="CHEBI:43474"/>
        <dbReference type="ChEBI" id="CHEBI:83421"/>
        <dbReference type="EC" id="3.1.3.16"/>
    </reaction>
</comment>
<evidence type="ECO:0000256" key="10">
    <source>
        <dbReference type="ARBA" id="ARBA00048336"/>
    </source>
</evidence>
<keyword evidence="15" id="KW-1185">Reference proteome</keyword>
<dbReference type="WBParaSite" id="PDA_v2.g28755.t1">
    <property type="protein sequence ID" value="PDA_v2.g28755.t1"/>
    <property type="gene ID" value="PDA_v2.g28755"/>
</dbReference>
<evidence type="ECO:0000256" key="2">
    <source>
        <dbReference type="ARBA" id="ARBA00005676"/>
    </source>
</evidence>
<dbReference type="EC" id="3.1.3.16" evidence="12"/>
<evidence type="ECO:0000256" key="6">
    <source>
        <dbReference type="ARBA" id="ARBA00022833"/>
    </source>
</evidence>
<dbReference type="Pfam" id="PF04181">
    <property type="entry name" value="RPAP2_Rtr1"/>
    <property type="match status" value="1"/>
</dbReference>
<dbReference type="Gene3D" id="1.25.40.820">
    <property type="match status" value="1"/>
</dbReference>
<dbReference type="InterPro" id="IPR039693">
    <property type="entry name" value="Rtr1/RPAP2"/>
</dbReference>
<dbReference type="GO" id="GO:0008420">
    <property type="term" value="F:RNA polymerase II CTD heptapeptide repeat phosphatase activity"/>
    <property type="evidence" value="ECO:0007669"/>
    <property type="project" value="UniProtKB-UniRule"/>
</dbReference>
<comment type="subcellular location">
    <subcellularLocation>
        <location evidence="1 12">Nucleus</location>
    </subcellularLocation>
</comment>
<keyword evidence="3 12" id="KW-0479">Metal-binding</keyword>
<protein>
    <recommendedName>
        <fullName evidence="12">RNA polymerase II subunit B1 CTD phosphatase RPAP2 homolog</fullName>
        <ecNumber evidence="12">3.1.3.16</ecNumber>
    </recommendedName>
</protein>
<evidence type="ECO:0000256" key="8">
    <source>
        <dbReference type="ARBA" id="ARBA00023242"/>
    </source>
</evidence>
<feature type="compositionally biased region" description="Basic and acidic residues" evidence="13">
    <location>
        <begin position="278"/>
        <end position="289"/>
    </location>
</feature>
<comment type="function">
    <text evidence="12">Putative RNA polymerase II subunit B1 C-terminal domain (CTD) phosphatase involved in RNA polymerase II transcription regulation.</text>
</comment>
<evidence type="ECO:0000256" key="9">
    <source>
        <dbReference type="ARBA" id="ARBA00047761"/>
    </source>
</evidence>
<feature type="compositionally biased region" description="Basic and acidic residues" evidence="13">
    <location>
        <begin position="258"/>
        <end position="268"/>
    </location>
</feature>
<evidence type="ECO:0000256" key="7">
    <source>
        <dbReference type="ARBA" id="ARBA00022912"/>
    </source>
</evidence>
<reference evidence="16" key="1">
    <citation type="submission" date="2022-11" db="UniProtKB">
        <authorList>
            <consortium name="WormBaseParasite"/>
        </authorList>
    </citation>
    <scope>IDENTIFICATION</scope>
</reference>
<dbReference type="Proteomes" id="UP000887578">
    <property type="component" value="Unplaced"/>
</dbReference>
<evidence type="ECO:0000256" key="1">
    <source>
        <dbReference type="ARBA" id="ARBA00004123"/>
    </source>
</evidence>
<dbReference type="GO" id="GO:0043175">
    <property type="term" value="F:RNA polymerase core enzyme binding"/>
    <property type="evidence" value="ECO:0007669"/>
    <property type="project" value="UniProtKB-UniRule"/>
</dbReference>
<keyword evidence="6 12" id="KW-0862">Zinc</keyword>
<accession>A0A914QB20</accession>
<evidence type="ECO:0000256" key="4">
    <source>
        <dbReference type="ARBA" id="ARBA00022771"/>
    </source>
</evidence>
<evidence type="ECO:0000256" key="11">
    <source>
        <dbReference type="PROSITE-ProRule" id="PRU00812"/>
    </source>
</evidence>